<geneLocation type="plasmid" evidence="2">
    <name>pdcar2</name>
</geneLocation>
<proteinExistence type="predicted"/>
<dbReference type="Proteomes" id="UP000293296">
    <property type="component" value="Plasmid pDCAR2"/>
</dbReference>
<dbReference type="OrthoDB" id="5951715at2"/>
<dbReference type="KEGG" id="dcb:C3Y92_20550"/>
<gene>
    <name evidence="1" type="ORF">C3Y92_20550</name>
</gene>
<dbReference type="AlphaFoldDB" id="A0A4P6I6B0"/>
<evidence type="ECO:0000313" key="1">
    <source>
        <dbReference type="EMBL" id="QAZ69669.1"/>
    </source>
</evidence>
<organism evidence="1 2">
    <name type="scientific">Solidesulfovibrio carbinolicus</name>
    <dbReference type="NCBI Taxonomy" id="296842"/>
    <lineage>
        <taxon>Bacteria</taxon>
        <taxon>Pseudomonadati</taxon>
        <taxon>Thermodesulfobacteriota</taxon>
        <taxon>Desulfovibrionia</taxon>
        <taxon>Desulfovibrionales</taxon>
        <taxon>Desulfovibrionaceae</taxon>
        <taxon>Solidesulfovibrio</taxon>
    </lineage>
</organism>
<protein>
    <submittedName>
        <fullName evidence="1">Uncharacterized protein</fullName>
    </submittedName>
</protein>
<name>A0A4P6I6B0_9BACT</name>
<sequence>MSRGRPGWRPVGEHMLRLDVRQLHRRDCLRPGLAFSWSWSWGDEPAGSISIFTSTDSIRLMYGTKDGEQVDELVGLDLTPCHFGGARTWFLCPRCARRVGVLFGGRRFWCRHCHGIAYAVENEDAMSRLLRRSNKLRERVKVRAGTAYPVTFKPKGMHQRTFDRIRWQIQKLESAFWMAAAERFNITV</sequence>
<dbReference type="EMBL" id="CP026540">
    <property type="protein sequence ID" value="QAZ69669.1"/>
    <property type="molecule type" value="Genomic_DNA"/>
</dbReference>
<evidence type="ECO:0000313" key="2">
    <source>
        <dbReference type="Proteomes" id="UP000293296"/>
    </source>
</evidence>
<keyword evidence="1" id="KW-0614">Plasmid</keyword>
<keyword evidence="2" id="KW-1185">Reference proteome</keyword>
<reference evidence="1 2" key="1">
    <citation type="submission" date="2018-02" db="EMBL/GenBank/DDBJ databases">
        <title>Genome sequence of Desulfovibrio carbinolicus DSM 3852.</title>
        <authorList>
            <person name="Wilbanks E."/>
            <person name="Skennerton C.T."/>
            <person name="Orphan V.J."/>
        </authorList>
    </citation>
    <scope>NUCLEOTIDE SEQUENCE [LARGE SCALE GENOMIC DNA]</scope>
    <source>
        <strain evidence="1 2">DSM 3852</strain>
        <plasmid evidence="2">pdcar2</plasmid>
    </source>
</reference>
<accession>A0A4P6I6B0</accession>